<evidence type="ECO:0000259" key="2">
    <source>
        <dbReference type="Pfam" id="PF13490"/>
    </source>
</evidence>
<dbReference type="InParanoid" id="Q022H3"/>
<dbReference type="HOGENOM" id="CLU_1061297_0_0_0"/>
<keyword evidence="1" id="KW-0812">Transmembrane</keyword>
<dbReference type="EMBL" id="CP000473">
    <property type="protein sequence ID" value="ABJ84127.1"/>
    <property type="molecule type" value="Genomic_DNA"/>
</dbReference>
<dbReference type="InterPro" id="IPR027383">
    <property type="entry name" value="Znf_put"/>
</dbReference>
<keyword evidence="1" id="KW-1133">Transmembrane helix</keyword>
<proteinExistence type="predicted"/>
<feature type="transmembrane region" description="Helical" evidence="1">
    <location>
        <begin position="87"/>
        <end position="105"/>
    </location>
</feature>
<keyword evidence="1" id="KW-0472">Membrane</keyword>
<dbReference type="STRING" id="234267.Acid_3149"/>
<dbReference type="Pfam" id="PF13490">
    <property type="entry name" value="zf-HC2"/>
    <property type="match status" value="1"/>
</dbReference>
<feature type="domain" description="Putative zinc-finger" evidence="2">
    <location>
        <begin position="17"/>
        <end position="44"/>
    </location>
</feature>
<sequence length="262" mass="28599">MPDTLMDHGYIEEHQIVSLYAMGKLSPADRFGFEDHLVECRQCQDELELTEDFRRGLQDVVSQDEIRSGASRTAAGWLSGFRAWRPVAAFAFALLAVAGFLFITLNRGLRLELERTRAAASDWERRYSGEQQARLLAESQLRDAPAQGAAPLFTLNLTRGAGLAAAEPPNTVSISPSAKSLVLSLEWQNDPDFQSYRAMLVDATGHSVWSAGDIPAPSSGALAITLSANLLHPGKYLLTVEGMRAGSYSAIGHYSFRVTPSK</sequence>
<dbReference type="KEGG" id="sus:Acid_3149"/>
<protein>
    <recommendedName>
        <fullName evidence="2">Putative zinc-finger domain-containing protein</fullName>
    </recommendedName>
</protein>
<evidence type="ECO:0000256" key="1">
    <source>
        <dbReference type="SAM" id="Phobius"/>
    </source>
</evidence>
<accession>Q022H3</accession>
<organism evidence="3">
    <name type="scientific">Solibacter usitatus (strain Ellin6076)</name>
    <dbReference type="NCBI Taxonomy" id="234267"/>
    <lineage>
        <taxon>Bacteria</taxon>
        <taxon>Pseudomonadati</taxon>
        <taxon>Acidobacteriota</taxon>
        <taxon>Terriglobia</taxon>
        <taxon>Bryobacterales</taxon>
        <taxon>Solibacteraceae</taxon>
        <taxon>Candidatus Solibacter</taxon>
    </lineage>
</organism>
<dbReference type="InterPro" id="IPR041916">
    <property type="entry name" value="Anti_sigma_zinc_sf"/>
</dbReference>
<dbReference type="AlphaFoldDB" id="Q022H3"/>
<reference evidence="3" key="1">
    <citation type="submission" date="2006-10" db="EMBL/GenBank/DDBJ databases">
        <title>Complete sequence of Solibacter usitatus Ellin6076.</title>
        <authorList>
            <consortium name="US DOE Joint Genome Institute"/>
            <person name="Copeland A."/>
            <person name="Lucas S."/>
            <person name="Lapidus A."/>
            <person name="Barry K."/>
            <person name="Detter J.C."/>
            <person name="Glavina del Rio T."/>
            <person name="Hammon N."/>
            <person name="Israni S."/>
            <person name="Dalin E."/>
            <person name="Tice H."/>
            <person name="Pitluck S."/>
            <person name="Thompson L.S."/>
            <person name="Brettin T."/>
            <person name="Bruce D."/>
            <person name="Han C."/>
            <person name="Tapia R."/>
            <person name="Gilna P."/>
            <person name="Schmutz J."/>
            <person name="Larimer F."/>
            <person name="Land M."/>
            <person name="Hauser L."/>
            <person name="Kyrpides N."/>
            <person name="Mikhailova N."/>
            <person name="Janssen P.H."/>
            <person name="Kuske C.R."/>
            <person name="Richardson P."/>
        </authorList>
    </citation>
    <scope>NUCLEOTIDE SEQUENCE</scope>
    <source>
        <strain evidence="3">Ellin6076</strain>
    </source>
</reference>
<gene>
    <name evidence="3" type="ordered locus">Acid_3149</name>
</gene>
<name>Q022H3_SOLUE</name>
<evidence type="ECO:0000313" key="3">
    <source>
        <dbReference type="EMBL" id="ABJ84127.1"/>
    </source>
</evidence>
<dbReference type="Gene3D" id="1.10.10.1320">
    <property type="entry name" value="Anti-sigma factor, zinc-finger domain"/>
    <property type="match status" value="1"/>
</dbReference>